<protein>
    <recommendedName>
        <fullName evidence="12">Photosystem I reaction center subunit N, chloroplastic</fullName>
    </recommendedName>
</protein>
<comment type="caution">
    <text evidence="10">The sequence shown here is derived from an EMBL/GenBank/DDBJ whole genome shotgun (WGS) entry which is preliminary data.</text>
</comment>
<keyword evidence="5" id="KW-0934">Plastid</keyword>
<keyword evidence="4" id="KW-0602">Photosynthesis</keyword>
<evidence type="ECO:0000313" key="10">
    <source>
        <dbReference type="EMBL" id="CAM0151079.1"/>
    </source>
</evidence>
<keyword evidence="6" id="KW-0603">Photosystem I</keyword>
<accession>A0ABC9H8B2</accession>
<dbReference type="AlphaFoldDB" id="A0ABC9H8B2"/>
<gene>
    <name evidence="10" type="ORF">URODEC1_LOCUS124103</name>
</gene>
<evidence type="ECO:0000256" key="5">
    <source>
        <dbReference type="ARBA" id="ARBA00022640"/>
    </source>
</evidence>
<comment type="similarity">
    <text evidence="2">Belongs to the psaN family.</text>
</comment>
<dbReference type="InterPro" id="IPR044907">
    <property type="entry name" value="PSAN_sf"/>
</dbReference>
<evidence type="ECO:0000313" key="11">
    <source>
        <dbReference type="Proteomes" id="UP001497457"/>
    </source>
</evidence>
<dbReference type="InterPro" id="IPR008796">
    <property type="entry name" value="PSAN"/>
</dbReference>
<evidence type="ECO:0000256" key="1">
    <source>
        <dbReference type="ARBA" id="ARBA00004622"/>
    </source>
</evidence>
<evidence type="ECO:0000256" key="6">
    <source>
        <dbReference type="ARBA" id="ARBA00022836"/>
    </source>
</evidence>
<dbReference type="GO" id="GO:0009535">
    <property type="term" value="C:chloroplast thylakoid membrane"/>
    <property type="evidence" value="ECO:0007669"/>
    <property type="project" value="UniProtKB-SubCell"/>
</dbReference>
<proteinExistence type="inferred from homology"/>
<organism evidence="10 11">
    <name type="scientific">Urochloa decumbens</name>
    <dbReference type="NCBI Taxonomy" id="240449"/>
    <lineage>
        <taxon>Eukaryota</taxon>
        <taxon>Viridiplantae</taxon>
        <taxon>Streptophyta</taxon>
        <taxon>Embryophyta</taxon>
        <taxon>Tracheophyta</taxon>
        <taxon>Spermatophyta</taxon>
        <taxon>Magnoliopsida</taxon>
        <taxon>Liliopsida</taxon>
        <taxon>Poales</taxon>
        <taxon>Poaceae</taxon>
        <taxon>PACMAD clade</taxon>
        <taxon>Panicoideae</taxon>
        <taxon>Panicodae</taxon>
        <taxon>Paniceae</taxon>
        <taxon>Melinidinae</taxon>
        <taxon>Urochloa</taxon>
    </lineage>
</organism>
<evidence type="ECO:0000256" key="3">
    <source>
        <dbReference type="ARBA" id="ARBA00022528"/>
    </source>
</evidence>
<dbReference type="EMBL" id="CAXIPR030004389">
    <property type="protein sequence ID" value="CAM0151079.1"/>
    <property type="molecule type" value="Genomic_DNA"/>
</dbReference>
<evidence type="ECO:0000256" key="4">
    <source>
        <dbReference type="ARBA" id="ARBA00022531"/>
    </source>
</evidence>
<evidence type="ECO:0000256" key="7">
    <source>
        <dbReference type="ARBA" id="ARBA00023078"/>
    </source>
</evidence>
<dbReference type="PANTHER" id="PTHR36814:SF1">
    <property type="entry name" value="PHOTOSYSTEM I REACTION CENTER SUBUNIT N, CHLOROPLASTIC"/>
    <property type="match status" value="1"/>
</dbReference>
<feature type="region of interest" description="Disordered" evidence="9">
    <location>
        <begin position="234"/>
        <end position="258"/>
    </location>
</feature>
<keyword evidence="3" id="KW-0150">Chloroplast</keyword>
<dbReference type="Pfam" id="PF05479">
    <property type="entry name" value="PsaN"/>
    <property type="match status" value="1"/>
</dbReference>
<keyword evidence="8" id="KW-0472">Membrane</keyword>
<dbReference type="Proteomes" id="UP001497457">
    <property type="component" value="Unassembled WGS sequence"/>
</dbReference>
<evidence type="ECO:0000256" key="2">
    <source>
        <dbReference type="ARBA" id="ARBA00010661"/>
    </source>
</evidence>
<dbReference type="GO" id="GO:0009522">
    <property type="term" value="C:photosystem I"/>
    <property type="evidence" value="ECO:0007669"/>
    <property type="project" value="UniProtKB-KW"/>
</dbReference>
<dbReference type="Gene3D" id="4.10.1190.10">
    <property type="entry name" value="Chlorophyll A-B binding protein"/>
    <property type="match status" value="1"/>
</dbReference>
<name>A0ABC9H8B2_9POAL</name>
<feature type="compositionally biased region" description="Low complexity" evidence="9">
    <location>
        <begin position="43"/>
        <end position="64"/>
    </location>
</feature>
<evidence type="ECO:0008006" key="12">
    <source>
        <dbReference type="Google" id="ProtNLM"/>
    </source>
</evidence>
<evidence type="ECO:0000256" key="9">
    <source>
        <dbReference type="SAM" id="MobiDB-lite"/>
    </source>
</evidence>
<keyword evidence="7" id="KW-0793">Thylakoid</keyword>
<keyword evidence="11" id="KW-1185">Reference proteome</keyword>
<feature type="region of interest" description="Disordered" evidence="9">
    <location>
        <begin position="43"/>
        <end position="83"/>
    </location>
</feature>
<sequence>MPPGQAIPPSRSADPRGTCHVSCGTSRHLDNGCHLCQAQPMASQQPHPIHTPTTTPRRPQFPSTASACHPRSKTKPSPPHSPLLAANQTNQARTYIHSHSHTKSRSDKAMAGVNSTSVVGLKPAAAVPQAAAASPAAKRVQVAPKERAAEGRRAALLGLAAVFAVTATTGAAKAGIIDEYLEKSKANKELNDKKRLATSGANFARAYTVEFGSCQFPYNFTGCQDLAKQKFPSSATTSRSSARARRSTSAAPTSSGSGEFERVYLDTQTAARKKFGCV</sequence>
<reference evidence="10" key="1">
    <citation type="submission" date="2024-10" db="EMBL/GenBank/DDBJ databases">
        <authorList>
            <person name="Ryan C."/>
        </authorList>
    </citation>
    <scope>NUCLEOTIDE SEQUENCE [LARGE SCALE GENOMIC DNA]</scope>
</reference>
<dbReference type="PANTHER" id="PTHR36814">
    <property type="entry name" value="PHOTOSYSTEM I REACTION CENTER SUBUNIT N, CHLOROPLASTIC"/>
    <property type="match status" value="1"/>
</dbReference>
<evidence type="ECO:0000256" key="8">
    <source>
        <dbReference type="ARBA" id="ARBA00023136"/>
    </source>
</evidence>
<comment type="subcellular location">
    <subcellularLocation>
        <location evidence="1">Plastid</location>
        <location evidence="1">Chloroplast thylakoid membrane</location>
        <topology evidence="1">Peripheral membrane protein</topology>
        <orientation evidence="1">Lumenal side</orientation>
    </subcellularLocation>
</comment>
<dbReference type="GO" id="GO:0015979">
    <property type="term" value="P:photosynthesis"/>
    <property type="evidence" value="ECO:0007669"/>
    <property type="project" value="UniProtKB-KW"/>
</dbReference>